<dbReference type="RefSeq" id="WP_119098325.1">
    <property type="nucleotide sequence ID" value="NZ_QXMJ01000017.1"/>
</dbReference>
<dbReference type="InterPro" id="IPR011010">
    <property type="entry name" value="DNA_brk_join_enz"/>
</dbReference>
<sequence>MTAGTVHISEQLVAASYDVWEDTPKSDSGARTIRLDSQTHQLLLFWRRRQQSERTEWEKKHRKNPKKYGPYIDSGRVFTWEDGRPYHPEYLSQIFNRLVQKLDLPPIRLHDLRHCAATLSLAAGIHMKTIQVMLGHSSYKLTADTYTSVLPQLELEAADAPVAIVPRKAKPQEPTEGEQPQGPRAVPKAEGVPDEAAAYRVSPICPRTHEYRPLGDHSEGPVRCSVPGQALVPPAGFEPATPALVVRSP</sequence>
<proteinExistence type="predicted"/>
<dbReference type="GO" id="GO:0006310">
    <property type="term" value="P:DNA recombination"/>
    <property type="evidence" value="ECO:0007669"/>
    <property type="project" value="UniProtKB-KW"/>
</dbReference>
<dbReference type="EMBL" id="VCHX02000017">
    <property type="protein sequence ID" value="TPQ24114.1"/>
    <property type="molecule type" value="Genomic_DNA"/>
</dbReference>
<evidence type="ECO:0000259" key="3">
    <source>
        <dbReference type="PROSITE" id="PS51898"/>
    </source>
</evidence>
<comment type="caution">
    <text evidence="4">The sequence shown here is derived from an EMBL/GenBank/DDBJ whole genome shotgun (WGS) entry which is preliminary data.</text>
</comment>
<keyword evidence="1" id="KW-0233">DNA recombination</keyword>
<organism evidence="4 5">
    <name type="scientific">Streptomyces sporangiiformans</name>
    <dbReference type="NCBI Taxonomy" id="2315329"/>
    <lineage>
        <taxon>Bacteria</taxon>
        <taxon>Bacillati</taxon>
        <taxon>Actinomycetota</taxon>
        <taxon>Actinomycetes</taxon>
        <taxon>Kitasatosporales</taxon>
        <taxon>Streptomycetaceae</taxon>
        <taxon>Streptomyces</taxon>
    </lineage>
</organism>
<reference evidence="4 5" key="1">
    <citation type="submission" date="2019-06" db="EMBL/GenBank/DDBJ databases">
        <title>Streptomyces sporangiiformans sp. nov., a novel actinomycete isolated from soil in Mount Song.</title>
        <authorList>
            <person name="Han L."/>
        </authorList>
    </citation>
    <scope>NUCLEOTIDE SEQUENCE [LARGE SCALE GENOMIC DNA]</scope>
    <source>
        <strain evidence="4 5">NEAU-SSA 1</strain>
    </source>
</reference>
<keyword evidence="5" id="KW-1185">Reference proteome</keyword>
<evidence type="ECO:0000256" key="1">
    <source>
        <dbReference type="ARBA" id="ARBA00023172"/>
    </source>
</evidence>
<dbReference type="PROSITE" id="PS51898">
    <property type="entry name" value="TYR_RECOMBINASE"/>
    <property type="match status" value="1"/>
</dbReference>
<dbReference type="Proteomes" id="UP000317378">
    <property type="component" value="Unassembled WGS sequence"/>
</dbReference>
<name>A0A505DRZ4_9ACTN</name>
<accession>A0A505DRZ4</accession>
<gene>
    <name evidence="4" type="ORF">FGD71_000370</name>
</gene>
<dbReference type="InterPro" id="IPR013762">
    <property type="entry name" value="Integrase-like_cat_sf"/>
</dbReference>
<dbReference type="GO" id="GO:0015074">
    <property type="term" value="P:DNA integration"/>
    <property type="evidence" value="ECO:0007669"/>
    <property type="project" value="InterPro"/>
</dbReference>
<dbReference type="SUPFAM" id="SSF56349">
    <property type="entry name" value="DNA breaking-rejoining enzymes"/>
    <property type="match status" value="1"/>
</dbReference>
<dbReference type="OrthoDB" id="9805859at2"/>
<evidence type="ECO:0000256" key="2">
    <source>
        <dbReference type="SAM" id="MobiDB-lite"/>
    </source>
</evidence>
<feature type="region of interest" description="Disordered" evidence="2">
    <location>
        <begin position="170"/>
        <end position="201"/>
    </location>
</feature>
<dbReference type="Gene3D" id="1.10.443.10">
    <property type="entry name" value="Intergrase catalytic core"/>
    <property type="match status" value="1"/>
</dbReference>
<protein>
    <recommendedName>
        <fullName evidence="3">Tyr recombinase domain-containing protein</fullName>
    </recommendedName>
</protein>
<dbReference type="GO" id="GO:0003677">
    <property type="term" value="F:DNA binding"/>
    <property type="evidence" value="ECO:0007669"/>
    <property type="project" value="InterPro"/>
</dbReference>
<dbReference type="AlphaFoldDB" id="A0A505DRZ4"/>
<evidence type="ECO:0000313" key="5">
    <source>
        <dbReference type="Proteomes" id="UP000317378"/>
    </source>
</evidence>
<dbReference type="Pfam" id="PF00589">
    <property type="entry name" value="Phage_integrase"/>
    <property type="match status" value="1"/>
</dbReference>
<feature type="domain" description="Tyr recombinase" evidence="3">
    <location>
        <begin position="1"/>
        <end position="159"/>
    </location>
</feature>
<evidence type="ECO:0000313" key="4">
    <source>
        <dbReference type="EMBL" id="TPQ24114.1"/>
    </source>
</evidence>
<dbReference type="InterPro" id="IPR002104">
    <property type="entry name" value="Integrase_catalytic"/>
</dbReference>